<proteinExistence type="inferred from homology"/>
<dbReference type="EMBL" id="FO082872">
    <property type="protein sequence ID" value="CCF73993.1"/>
    <property type="molecule type" value="Genomic_DNA"/>
</dbReference>
<dbReference type="PANTHER" id="PTHR43381:SF5">
    <property type="entry name" value="TR-TYPE G DOMAIN-CONTAINING PROTEIN"/>
    <property type="match status" value="1"/>
</dbReference>
<sequence>MGVAEARSIFKGINHKTSDLVSINNKLIKRKYLLNQLKNTGLNDRKSNISNLPQKLHNFNPKHTSIIRKVSSNEQNLDYLSYNLLKNQGLASSHLEAISQLLSIMRDPAIVPDVIPLYALDSHDLAIEKLKKMIRNTYLDMLDCGVDTGPCDIAVYIKFLNSFHRDNIATSIKTEVDKVEIDGNITKNMILLAMFAQMYRDYPYWKLYRLKDSNLPITCLKRILSVRKLSEIPNHWINSNIDYTNTNNDVYALLQQIKLKNNSNRVHHVNKEVNSKIFNINEDKIVDKNAQNYQLKNFTMSTIKQHFDTKHITVKSLASHLDCEIQMVMDVAKDLVDATSYNCKLSIEESEFIAQELGYADKIPSIKCTMQTRPPIVAIMGHVDHGKTTLLDSFRNSATKITSTEVGGITQKLSAFQVKLVTTNKLVTFIDTPGHSAFTSMRSRGSSRTDIIILVVAADDGIMPQTVESYKKIISSGAELIVAINKIDRVRCSLSRVKNQLLSLGIHESIPTVEISAKYGTNIEQLERSITEIAESLKLKANYHTESRGNAFILETGVSDLYGKHVTAIVTDGVLKENLWVVVGSSCCKIKRLLDVSKEPVKIAYPSQVISLIGLTDITAVAGQDLTTAESQSEANKIASIRRKQSQISKVYKLHENEIVPTNESRDLYINIIIKCVDQGSLDAILDWVNEFNQKCGDHPEKHLKDRGFMNFDMSNWQPIKIISSSVGPITRTDIQFANINRCYLVTFSVNTPKHIEIPDNITVKQHNIIYNIFKDIENIFNNHFGPLYTYTTVARMLVTRLAYISVNKSAKLVIGTITSGGTATISNIYSVLRNGVTVYEDLEILSMHVDKSKATEIPKNNSNNAIVFKQDVEVEIGDEILAQTRTKNQCD</sequence>
<organism evidence="7 8">
    <name type="scientific">Babesia microti (strain RI)</name>
    <dbReference type="NCBI Taxonomy" id="1133968"/>
    <lineage>
        <taxon>Eukaryota</taxon>
        <taxon>Sar</taxon>
        <taxon>Alveolata</taxon>
        <taxon>Apicomplexa</taxon>
        <taxon>Aconoidasida</taxon>
        <taxon>Piroplasmida</taxon>
        <taxon>Babesiidae</taxon>
        <taxon>Babesia</taxon>
    </lineage>
</organism>
<dbReference type="AlphaFoldDB" id="I7I904"/>
<dbReference type="Pfam" id="PF00009">
    <property type="entry name" value="GTP_EFTU"/>
    <property type="match status" value="1"/>
</dbReference>
<dbReference type="KEGG" id="bmic:BMR1_02g04235"/>
<dbReference type="Gene3D" id="2.40.30.10">
    <property type="entry name" value="Translation factors"/>
    <property type="match status" value="2"/>
</dbReference>
<dbReference type="SUPFAM" id="SSF50447">
    <property type="entry name" value="Translation proteins"/>
    <property type="match status" value="1"/>
</dbReference>
<dbReference type="GO" id="GO:0003743">
    <property type="term" value="F:translation initiation factor activity"/>
    <property type="evidence" value="ECO:0007669"/>
    <property type="project" value="UniProtKB-KW"/>
</dbReference>
<dbReference type="Gene3D" id="3.40.50.10050">
    <property type="entry name" value="Translation initiation factor IF- 2, domain 3"/>
    <property type="match status" value="1"/>
</dbReference>
<dbReference type="InterPro" id="IPR015760">
    <property type="entry name" value="TIF_IF2"/>
</dbReference>
<dbReference type="CDD" id="cd01887">
    <property type="entry name" value="IF2_eIF5B"/>
    <property type="match status" value="1"/>
</dbReference>
<keyword evidence="4" id="KW-0648">Protein biosynthesis</keyword>
<dbReference type="Gene3D" id="3.40.50.300">
    <property type="entry name" value="P-loop containing nucleotide triphosphate hydrolases"/>
    <property type="match status" value="1"/>
</dbReference>
<comment type="similarity">
    <text evidence="1">Belongs to the TRAFAC class translation factor GTPase superfamily. Classic translation factor GTPase family. IF-2 subfamily.</text>
</comment>
<dbReference type="Proteomes" id="UP000002899">
    <property type="component" value="Chromosome II"/>
</dbReference>
<dbReference type="PROSITE" id="PS51722">
    <property type="entry name" value="G_TR_2"/>
    <property type="match status" value="1"/>
</dbReference>
<dbReference type="InterPro" id="IPR000795">
    <property type="entry name" value="T_Tr_GTP-bd_dom"/>
</dbReference>
<dbReference type="SUPFAM" id="SSF52156">
    <property type="entry name" value="Initiation factor IF2/eIF5b, domain 3"/>
    <property type="match status" value="1"/>
</dbReference>
<evidence type="ECO:0000256" key="1">
    <source>
        <dbReference type="ARBA" id="ARBA00007733"/>
    </source>
</evidence>
<evidence type="ECO:0000313" key="8">
    <source>
        <dbReference type="Proteomes" id="UP000002899"/>
    </source>
</evidence>
<evidence type="ECO:0000256" key="2">
    <source>
        <dbReference type="ARBA" id="ARBA00022540"/>
    </source>
</evidence>
<dbReference type="GO" id="GO:0003924">
    <property type="term" value="F:GTPase activity"/>
    <property type="evidence" value="ECO:0007669"/>
    <property type="project" value="InterPro"/>
</dbReference>
<evidence type="ECO:0000256" key="3">
    <source>
        <dbReference type="ARBA" id="ARBA00022741"/>
    </source>
</evidence>
<dbReference type="InterPro" id="IPR036925">
    <property type="entry name" value="TIF_IF2_dom3_sf"/>
</dbReference>
<evidence type="ECO:0000259" key="6">
    <source>
        <dbReference type="PROSITE" id="PS51722"/>
    </source>
</evidence>
<keyword evidence="2 7" id="KW-0396">Initiation factor</keyword>
<dbReference type="FunFam" id="3.40.50.300:FF:000019">
    <property type="entry name" value="Translation initiation factor IF-2"/>
    <property type="match status" value="1"/>
</dbReference>
<dbReference type="GeneID" id="24424625"/>
<evidence type="ECO:0000256" key="4">
    <source>
        <dbReference type="ARBA" id="ARBA00022917"/>
    </source>
</evidence>
<gene>
    <name evidence="7" type="ORF">BMR1_02g04235</name>
</gene>
<dbReference type="VEuPathDB" id="PiroplasmaDB:BMR1_02g04235"/>
<name>I7I904_BABMR</name>
<evidence type="ECO:0000256" key="5">
    <source>
        <dbReference type="ARBA" id="ARBA00023134"/>
    </source>
</evidence>
<feature type="domain" description="Tr-type G" evidence="6">
    <location>
        <begin position="372"/>
        <end position="538"/>
    </location>
</feature>
<dbReference type="GO" id="GO:0005737">
    <property type="term" value="C:cytoplasm"/>
    <property type="evidence" value="ECO:0007669"/>
    <property type="project" value="TreeGrafter"/>
</dbReference>
<dbReference type="NCBIfam" id="TIGR00231">
    <property type="entry name" value="small_GTP"/>
    <property type="match status" value="1"/>
</dbReference>
<reference evidence="7 8" key="1">
    <citation type="journal article" date="2012" name="Nucleic Acids Res.">
        <title>Sequencing of the smallest Apicomplexan genome from the human pathogen Babesia microti.</title>
        <authorList>
            <person name="Cornillot E."/>
            <person name="Hadj-Kaddour K."/>
            <person name="Dassouli A."/>
            <person name="Noel B."/>
            <person name="Ranwez V."/>
            <person name="Vacherie B."/>
            <person name="Augagneur Y."/>
            <person name="Bres V."/>
            <person name="Duclos A."/>
            <person name="Randazzo S."/>
            <person name="Carcy B."/>
            <person name="Debierre-Grockiego F."/>
            <person name="Delbecq S."/>
            <person name="Moubri-Menage K."/>
            <person name="Shams-Eldin H."/>
            <person name="Usmani-Brown S."/>
            <person name="Bringaud F."/>
            <person name="Wincker P."/>
            <person name="Vivares C.P."/>
            <person name="Schwarz R.T."/>
            <person name="Schetters T.P."/>
            <person name="Krause P.J."/>
            <person name="Gorenflot A."/>
            <person name="Berry V."/>
            <person name="Barbe V."/>
            <person name="Ben Mamoun C."/>
        </authorList>
    </citation>
    <scope>NUCLEOTIDE SEQUENCE [LARGE SCALE GENOMIC DNA]</scope>
    <source>
        <strain evidence="7 8">RI</strain>
    </source>
</reference>
<dbReference type="InterPro" id="IPR023115">
    <property type="entry name" value="TIF_IF2_dom3"/>
</dbReference>
<keyword evidence="3" id="KW-0547">Nucleotide-binding</keyword>
<dbReference type="InterPro" id="IPR027417">
    <property type="entry name" value="P-loop_NTPase"/>
</dbReference>
<dbReference type="SUPFAM" id="SSF52540">
    <property type="entry name" value="P-loop containing nucleoside triphosphate hydrolases"/>
    <property type="match status" value="1"/>
</dbReference>
<dbReference type="GO" id="GO:0005525">
    <property type="term" value="F:GTP binding"/>
    <property type="evidence" value="ECO:0007669"/>
    <property type="project" value="UniProtKB-KW"/>
</dbReference>
<keyword evidence="8" id="KW-1185">Reference proteome</keyword>
<dbReference type="PANTHER" id="PTHR43381">
    <property type="entry name" value="TRANSLATION INITIATION FACTOR IF-2-RELATED"/>
    <property type="match status" value="1"/>
</dbReference>
<reference evidence="7 8" key="3">
    <citation type="journal article" date="2016" name="Sci. Rep.">
        <title>Genome-wide diversity and gene expression profiling of Babesia microti isolates identify polymorphic genes that mediate host-pathogen interactions.</title>
        <authorList>
            <person name="Silva J.C."/>
            <person name="Cornillot E."/>
            <person name="McCracken C."/>
            <person name="Usmani-Brown S."/>
            <person name="Dwivedi A."/>
            <person name="Ifeonu O.O."/>
            <person name="Crabtree J."/>
            <person name="Gotia H.T."/>
            <person name="Virji A.Z."/>
            <person name="Reynes C."/>
            <person name="Colinge J."/>
            <person name="Kumar V."/>
            <person name="Lawres L."/>
            <person name="Pazzi J.E."/>
            <person name="Pablo J.V."/>
            <person name="Hung C."/>
            <person name="Brancato J."/>
            <person name="Kumari P."/>
            <person name="Orvis J."/>
            <person name="Tretina K."/>
            <person name="Chibucos M."/>
            <person name="Ott S."/>
            <person name="Sadzewicz L."/>
            <person name="Sengamalay N."/>
            <person name="Shetty A.C."/>
            <person name="Su Q."/>
            <person name="Tallon L."/>
            <person name="Fraser C.M."/>
            <person name="Frutos R."/>
            <person name="Molina D.M."/>
            <person name="Krause P.J."/>
            <person name="Ben Mamoun C."/>
        </authorList>
    </citation>
    <scope>NUCLEOTIDE SEQUENCE [LARGE SCALE GENOMIC DNA]</scope>
    <source>
        <strain evidence="7 8">RI</strain>
    </source>
</reference>
<dbReference type="PRINTS" id="PR00315">
    <property type="entry name" value="ELONGATNFCT"/>
</dbReference>
<dbReference type="Pfam" id="PF11987">
    <property type="entry name" value="IF-2"/>
    <property type="match status" value="1"/>
</dbReference>
<dbReference type="InterPro" id="IPR005225">
    <property type="entry name" value="Small_GTP-bd"/>
</dbReference>
<keyword evidence="5" id="KW-0342">GTP-binding</keyword>
<reference evidence="7 8" key="2">
    <citation type="journal article" date="2013" name="PLoS ONE">
        <title>Whole genome mapping and re-organization of the nuclear and mitochondrial genomes of Babesia microti isolates.</title>
        <authorList>
            <person name="Cornillot E."/>
            <person name="Dassouli A."/>
            <person name="Garg A."/>
            <person name="Pachikara N."/>
            <person name="Randazzo S."/>
            <person name="Depoix D."/>
            <person name="Carcy B."/>
            <person name="Delbecq S."/>
            <person name="Frutos R."/>
            <person name="Silva J.C."/>
            <person name="Sutton R."/>
            <person name="Krause P.J."/>
            <person name="Mamoun C.B."/>
        </authorList>
    </citation>
    <scope>NUCLEOTIDE SEQUENCE [LARGE SCALE GENOMIC DNA]</scope>
    <source>
        <strain evidence="7 8">RI</strain>
    </source>
</reference>
<dbReference type="RefSeq" id="XP_012648602.1">
    <property type="nucleotide sequence ID" value="XM_012793148.1"/>
</dbReference>
<accession>I7I904</accession>
<dbReference type="InterPro" id="IPR009000">
    <property type="entry name" value="Transl_B-barrel_sf"/>
</dbReference>
<evidence type="ECO:0000313" key="7">
    <source>
        <dbReference type="EMBL" id="CCF73993.1"/>
    </source>
</evidence>
<protein>
    <submittedName>
        <fullName evidence="7">Translation initiation factor IF-2</fullName>
    </submittedName>
</protein>
<dbReference type="OrthoDB" id="361630at2759"/>